<protein>
    <submittedName>
        <fullName evidence="2">Uncharacterized protein</fullName>
    </submittedName>
</protein>
<evidence type="ECO:0000313" key="2">
    <source>
        <dbReference type="EMBL" id="KKT11303.1"/>
    </source>
</evidence>
<proteinExistence type="predicted"/>
<evidence type="ECO:0000313" key="3">
    <source>
        <dbReference type="Proteomes" id="UP000033907"/>
    </source>
</evidence>
<accession>A0A0G1END4</accession>
<reference evidence="2 3" key="1">
    <citation type="journal article" date="2015" name="Nature">
        <title>rRNA introns, odd ribosomes, and small enigmatic genomes across a large radiation of phyla.</title>
        <authorList>
            <person name="Brown C.T."/>
            <person name="Hug L.A."/>
            <person name="Thomas B.C."/>
            <person name="Sharon I."/>
            <person name="Castelle C.J."/>
            <person name="Singh A."/>
            <person name="Wilkins M.J."/>
            <person name="Williams K.H."/>
            <person name="Banfield J.F."/>
        </authorList>
    </citation>
    <scope>NUCLEOTIDE SEQUENCE [LARGE SCALE GENOMIC DNA]</scope>
</reference>
<comment type="caution">
    <text evidence="2">The sequence shown here is derived from an EMBL/GenBank/DDBJ whole genome shotgun (WGS) entry which is preliminary data.</text>
</comment>
<keyword evidence="1" id="KW-0812">Transmembrane</keyword>
<dbReference type="EMBL" id="LCGH01000007">
    <property type="protein sequence ID" value="KKT11303.1"/>
    <property type="molecule type" value="Genomic_DNA"/>
</dbReference>
<feature type="transmembrane region" description="Helical" evidence="1">
    <location>
        <begin position="12"/>
        <end position="34"/>
    </location>
</feature>
<gene>
    <name evidence="2" type="ORF">UV91_C0007G0003</name>
</gene>
<dbReference type="Proteomes" id="UP000033907">
    <property type="component" value="Unassembled WGS sequence"/>
</dbReference>
<name>A0A0G1END4_9BACT</name>
<dbReference type="AlphaFoldDB" id="A0A0G1END4"/>
<organism evidence="2 3">
    <name type="scientific">Candidatus Nomurabacteria bacterium GW2011_GWF2_43_24</name>
    <dbReference type="NCBI Taxonomy" id="1618778"/>
    <lineage>
        <taxon>Bacteria</taxon>
        <taxon>Candidatus Nomuraibacteriota</taxon>
    </lineage>
</organism>
<evidence type="ECO:0000256" key="1">
    <source>
        <dbReference type="SAM" id="Phobius"/>
    </source>
</evidence>
<dbReference type="PATRIC" id="fig|1618778.3.peg.461"/>
<sequence length="263" mass="29450">MRLITWSFKRQIIYILILALIFSFFGFLIIYPLFSKEPTCADNKRNGDETGVDCGGSCVKVCPAQASDVSVIWARAFKVIPGHYNAVAYLVNHNKNAAVQKVNYRFRFADAKNIYIGKREGSTFIPPGGNFAVFEPGIGIGYSVPVYVTFEFTEAPEWWQVPQIKLDQLKILISNIQLSDESTFPRLSAAIRNTSLFTIPDMNVIVILYDSSGNAISTSRTYLTKLAPLQNADINFTWQEPLPGPVVAKEIIPMYDVFSAKLE</sequence>
<keyword evidence="1" id="KW-1133">Transmembrane helix</keyword>
<keyword evidence="1" id="KW-0472">Membrane</keyword>